<protein>
    <submittedName>
        <fullName evidence="2">Uncharacterized protein</fullName>
    </submittedName>
</protein>
<reference evidence="3 4" key="1">
    <citation type="submission" date="2018-06" db="EMBL/GenBank/DDBJ databases">
        <title>Extensive metabolic versatility and redundancy in microbially diverse, dynamic hydrothermal sediments.</title>
        <authorList>
            <person name="Dombrowski N."/>
            <person name="Teske A."/>
            <person name="Baker B.J."/>
        </authorList>
    </citation>
    <scope>NUCLEOTIDE SEQUENCE [LARGE SCALE GENOMIC DNA]</scope>
    <source>
        <strain evidence="2">B34_G17</strain>
        <strain evidence="1">B66_G16</strain>
    </source>
</reference>
<evidence type="ECO:0000313" key="3">
    <source>
        <dbReference type="Proteomes" id="UP000272051"/>
    </source>
</evidence>
<organism evidence="2 3">
    <name type="scientific">Thermoproteota archaeon</name>
    <dbReference type="NCBI Taxonomy" id="2056631"/>
    <lineage>
        <taxon>Archaea</taxon>
        <taxon>Thermoproteota</taxon>
    </lineage>
</organism>
<evidence type="ECO:0000313" key="4">
    <source>
        <dbReference type="Proteomes" id="UP000278475"/>
    </source>
</evidence>
<dbReference type="EMBL" id="QMQX01000048">
    <property type="protein sequence ID" value="RLE52549.1"/>
    <property type="molecule type" value="Genomic_DNA"/>
</dbReference>
<proteinExistence type="predicted"/>
<sequence length="72" mass="8102">MGKVKKGQECSIIGCSKTAIRSISPSYADVLSKAGLNVKGGHGRIYLCEEHYKAFKKLRKKDAMLERWRMKA</sequence>
<dbReference type="Proteomes" id="UP000272051">
    <property type="component" value="Unassembled WGS sequence"/>
</dbReference>
<dbReference type="EMBL" id="QMQV01000017">
    <property type="protein sequence ID" value="RLE49950.1"/>
    <property type="molecule type" value="Genomic_DNA"/>
</dbReference>
<dbReference type="AlphaFoldDB" id="A0A497EZR3"/>
<evidence type="ECO:0000313" key="2">
    <source>
        <dbReference type="EMBL" id="RLE52549.1"/>
    </source>
</evidence>
<name>A0A497EZR3_9CREN</name>
<evidence type="ECO:0000313" key="1">
    <source>
        <dbReference type="EMBL" id="RLE49950.1"/>
    </source>
</evidence>
<dbReference type="Proteomes" id="UP000278475">
    <property type="component" value="Unassembled WGS sequence"/>
</dbReference>
<gene>
    <name evidence="1" type="ORF">DRJ31_03030</name>
    <name evidence="2" type="ORF">DRJ33_03510</name>
</gene>
<accession>A0A497EZR3</accession>
<comment type="caution">
    <text evidence="2">The sequence shown here is derived from an EMBL/GenBank/DDBJ whole genome shotgun (WGS) entry which is preliminary data.</text>
</comment>